<keyword evidence="1" id="KW-0812">Transmembrane</keyword>
<evidence type="ECO:0000313" key="3">
    <source>
        <dbReference type="Proteomes" id="UP000296201"/>
    </source>
</evidence>
<dbReference type="AlphaFoldDB" id="A0A4P7P1C3"/>
<proteinExistence type="predicted"/>
<organism evidence="2 3">
    <name type="scientific">Hydrogenovibrio crunogenus</name>
    <dbReference type="NCBI Taxonomy" id="39765"/>
    <lineage>
        <taxon>Bacteria</taxon>
        <taxon>Pseudomonadati</taxon>
        <taxon>Pseudomonadota</taxon>
        <taxon>Gammaproteobacteria</taxon>
        <taxon>Thiotrichales</taxon>
        <taxon>Piscirickettsiaceae</taxon>
        <taxon>Hydrogenovibrio</taxon>
    </lineage>
</organism>
<evidence type="ECO:0000313" key="2">
    <source>
        <dbReference type="EMBL" id="QBZ83933.1"/>
    </source>
</evidence>
<keyword evidence="1" id="KW-0472">Membrane</keyword>
<gene>
    <name evidence="2" type="ORF">GHNINEIG_02002</name>
</gene>
<dbReference type="EMBL" id="CP032096">
    <property type="protein sequence ID" value="QBZ83933.1"/>
    <property type="molecule type" value="Genomic_DNA"/>
</dbReference>
<accession>A0A4P7P1C3</accession>
<feature type="transmembrane region" description="Helical" evidence="1">
    <location>
        <begin position="143"/>
        <end position="168"/>
    </location>
</feature>
<keyword evidence="3" id="KW-1185">Reference proteome</keyword>
<dbReference type="Proteomes" id="UP000296201">
    <property type="component" value="Chromosome"/>
</dbReference>
<name>A0A4P7P1C3_9GAMM</name>
<evidence type="ECO:0000256" key="1">
    <source>
        <dbReference type="SAM" id="Phobius"/>
    </source>
</evidence>
<protein>
    <submittedName>
        <fullName evidence="2">Uncharacterized protein</fullName>
    </submittedName>
</protein>
<keyword evidence="1" id="KW-1133">Transmembrane helix</keyword>
<reference evidence="2 3" key="1">
    <citation type="submission" date="2018-08" db="EMBL/GenBank/DDBJ databases">
        <title>Horizontal acquisition of hydrogen conversion ability and other habitat adaptations in Hydrogenovibrio crunogenus strains.</title>
        <authorList>
            <person name="Gonnella G."/>
            <person name="Adam N."/>
            <person name="Perner M."/>
        </authorList>
    </citation>
    <scope>NUCLEOTIDE SEQUENCE [LARGE SCALE GENOMIC DNA]</scope>
    <source>
        <strain evidence="2 3">SP-41</strain>
    </source>
</reference>
<dbReference type="RefSeq" id="WP_223260874.1">
    <property type="nucleotide sequence ID" value="NZ_CP032096.1"/>
</dbReference>
<sequence length="173" mass="19660">MDRHEENDMAIDLRKVEPLGSKSVLLEQALRRHKAQSKAEEYDAMDMSDMVTPDFEWLKEDKTAVQNLVKQMDTSIGQLAIQMRDLENVSEKSRAKMEKEQHLLFKQIRTLNGLLKKQVDVFGAIERQMSDVELKNNNLIPQIGIGLISGLMSAVTILATAPWLTVLIENIRG</sequence>